<name>J9D7U8_EDHAE</name>
<dbReference type="HOGENOM" id="CLU_672735_0_0_1"/>
<sequence>MRKCIYLGIMLYFLFNCKCSNEKNRVANFRKSTTSYTFSESYDEKLESEFQALSPDPHTNSKIHMCKIVHCKSSQKEIPCKNIFCANNNVYNAAEIATFPTNQNSFIKRSEDSEIICKSSQKASEIIKKFERGEFDRSNKFARSIHANSEKSLEFQNKVDKIEKKLRECEFRNYLPFQNDKLQKKPGFNKSVTKSSKFSISGIYDNHEEPVYKPPIGNRDFQRKPYEKLVSESEYDKPNPVCIGECCKNLKSDGKYGTKIAPNTPKSKFPDIKFRFFDDENSPGRYTEYLNDILNQKLKEAEDLSTDIREIDNASITNTQKDELGCTRNQIDLLESCSLEKDKIMLQPKVKKVRSEAKKTQIYDCDSKSGLSELNITQKKNKKDSNKIGCMGPLFSKFFLSKSRKRSKK</sequence>
<keyword evidence="3" id="KW-1185">Reference proteome</keyword>
<protein>
    <submittedName>
        <fullName evidence="2">Uncharacterized protein</fullName>
    </submittedName>
</protein>
<dbReference type="EMBL" id="AFBI03000035">
    <property type="protein sequence ID" value="EJW03564.1"/>
    <property type="molecule type" value="Genomic_DNA"/>
</dbReference>
<reference evidence="2 3" key="1">
    <citation type="submission" date="2011-08" db="EMBL/GenBank/DDBJ databases">
        <authorList>
            <person name="Liu Z.J."/>
            <person name="Shi F.L."/>
            <person name="Lu J.Q."/>
            <person name="Li M."/>
            <person name="Wang Z.L."/>
        </authorList>
    </citation>
    <scope>NUCLEOTIDE SEQUENCE [LARGE SCALE GENOMIC DNA]</scope>
    <source>
        <strain evidence="2 3">USNM 41457</strain>
    </source>
</reference>
<dbReference type="VEuPathDB" id="MicrosporidiaDB:EDEG_02106"/>
<accession>J9D7U8</accession>
<feature type="signal peptide" evidence="1">
    <location>
        <begin position="1"/>
        <end position="19"/>
    </location>
</feature>
<comment type="caution">
    <text evidence="2">The sequence shown here is derived from an EMBL/GenBank/DDBJ whole genome shotgun (WGS) entry which is preliminary data.</text>
</comment>
<keyword evidence="1" id="KW-0732">Signal</keyword>
<evidence type="ECO:0000313" key="3">
    <source>
        <dbReference type="Proteomes" id="UP000003163"/>
    </source>
</evidence>
<dbReference type="Proteomes" id="UP000003163">
    <property type="component" value="Unassembled WGS sequence"/>
</dbReference>
<gene>
    <name evidence="2" type="ORF">EDEG_02106</name>
</gene>
<feature type="chain" id="PRO_5003821406" evidence="1">
    <location>
        <begin position="20"/>
        <end position="409"/>
    </location>
</feature>
<evidence type="ECO:0000256" key="1">
    <source>
        <dbReference type="SAM" id="SignalP"/>
    </source>
</evidence>
<reference evidence="3" key="2">
    <citation type="submission" date="2015-07" db="EMBL/GenBank/DDBJ databases">
        <title>Contrasting host-pathogen interactions and genome evolution in two generalist and specialist microsporidian pathogens of mosquitoes.</title>
        <authorList>
            <consortium name="The Broad Institute Genomics Platform"/>
            <consortium name="The Broad Institute Genome Sequencing Center for Infectious Disease"/>
            <person name="Cuomo C.A."/>
            <person name="Sanscrainte N.D."/>
            <person name="Goldberg J.M."/>
            <person name="Heiman D."/>
            <person name="Young S."/>
            <person name="Zeng Q."/>
            <person name="Becnel J.J."/>
            <person name="Birren B.W."/>
        </authorList>
    </citation>
    <scope>NUCLEOTIDE SEQUENCE [LARGE SCALE GENOMIC DNA]</scope>
    <source>
        <strain evidence="3">USNM 41457</strain>
    </source>
</reference>
<proteinExistence type="predicted"/>
<organism evidence="2 3">
    <name type="scientific">Edhazardia aedis (strain USNM 41457)</name>
    <name type="common">Microsporidian parasite</name>
    <dbReference type="NCBI Taxonomy" id="1003232"/>
    <lineage>
        <taxon>Eukaryota</taxon>
        <taxon>Fungi</taxon>
        <taxon>Fungi incertae sedis</taxon>
        <taxon>Microsporidia</taxon>
        <taxon>Edhazardia</taxon>
    </lineage>
</organism>
<dbReference type="AlphaFoldDB" id="J9D7U8"/>
<dbReference type="InParanoid" id="J9D7U8"/>
<evidence type="ECO:0000313" key="2">
    <source>
        <dbReference type="EMBL" id="EJW03564.1"/>
    </source>
</evidence>